<name>A0A6J4UHT2_9ACTN</name>
<evidence type="ECO:0000313" key="1">
    <source>
        <dbReference type="EMBL" id="CAA9551194.1"/>
    </source>
</evidence>
<proteinExistence type="predicted"/>
<protein>
    <submittedName>
        <fullName evidence="1">Uncharacterized protein</fullName>
    </submittedName>
</protein>
<dbReference type="AlphaFoldDB" id="A0A6J4UHT2"/>
<gene>
    <name evidence="1" type="ORF">AVDCRST_MAG79-2713</name>
</gene>
<accession>A0A6J4UHT2</accession>
<reference evidence="1" key="1">
    <citation type="submission" date="2020-02" db="EMBL/GenBank/DDBJ databases">
        <authorList>
            <person name="Meier V. D."/>
        </authorList>
    </citation>
    <scope>NUCLEOTIDE SEQUENCE</scope>
    <source>
        <strain evidence="1">AVDCRST_MAG79</strain>
    </source>
</reference>
<sequence>MRRPPDLAAREREAIAALSRGLGDLDDETRGALRDALGRDDLQLTGGDWGCRDDGEGCLLSLAAWQLGLPGGDALLPRSIAAVRLPVLFDQAWALILQRTGNAEEADRTVRRLLEVALDELDERGTRTEAWEADFPPADAERLAVLRA</sequence>
<dbReference type="EMBL" id="CADCWC010000421">
    <property type="protein sequence ID" value="CAA9551194.1"/>
    <property type="molecule type" value="Genomic_DNA"/>
</dbReference>
<organism evidence="1">
    <name type="scientific">uncultured Thermoleophilia bacterium</name>
    <dbReference type="NCBI Taxonomy" id="1497501"/>
    <lineage>
        <taxon>Bacteria</taxon>
        <taxon>Bacillati</taxon>
        <taxon>Actinomycetota</taxon>
        <taxon>Thermoleophilia</taxon>
        <taxon>environmental samples</taxon>
    </lineage>
</organism>